<dbReference type="GO" id="GO:0016798">
    <property type="term" value="F:hydrolase activity, acting on glycosyl bonds"/>
    <property type="evidence" value="ECO:0007669"/>
    <property type="project" value="UniProtKB-KW"/>
</dbReference>
<dbReference type="Proteomes" id="UP001597264">
    <property type="component" value="Unassembled WGS sequence"/>
</dbReference>
<keyword evidence="3 4" id="KW-0326">Glycosidase</keyword>
<keyword evidence="5" id="KW-0732">Signal</keyword>
<comment type="similarity">
    <text evidence="1 4">Belongs to the glycosyl hydrolase 28 family.</text>
</comment>
<comment type="caution">
    <text evidence="6">The sequence shown here is derived from an EMBL/GenBank/DDBJ whole genome shotgun (WGS) entry which is preliminary data.</text>
</comment>
<dbReference type="InterPro" id="IPR012334">
    <property type="entry name" value="Pectin_lyas_fold"/>
</dbReference>
<keyword evidence="7" id="KW-1185">Reference proteome</keyword>
<dbReference type="PANTHER" id="PTHR31339:SF9">
    <property type="entry name" value="PLASMIN AND FIBRONECTIN-BINDING PROTEIN A"/>
    <property type="match status" value="1"/>
</dbReference>
<gene>
    <name evidence="6" type="ORF">ACFQ2X_10835</name>
</gene>
<keyword evidence="2 4" id="KW-0378">Hydrolase</keyword>
<evidence type="ECO:0000256" key="3">
    <source>
        <dbReference type="ARBA" id="ARBA00023295"/>
    </source>
</evidence>
<sequence>MYAMIFSVWGSLLRTMHPCALFSVCACIASTTFSVSALSLEYHTDEWALADQIVDGIQLPNIPDREFLITDYHQQSGGDVRPAIMAAIDAAVGAGGGRVVIPKGEWLSKGPVALQSRINLHLEKGATLKFSPEPEHYLPVVKTRWEGTELYTYSPLVYAANVKDVAITGEGVIDGNAESRFKSWHPKQSADMQRLRKMGAKGIPVEKRVFAEGTYLRPPLVQFFHAERVLLEDFTTLNSPFWINHLVYTDHATVRGIRVESHFPNNDGVDIESSSNVLVEHSWFRTGDDSVVVKSGRDLDGRTIGVPSERIVVRNNDMGGEDGIALGSEMSGGIRDVFFTDNVLRNGDSAFRFKANLDRGGLVENVRLRNLKVESFDNLFWFQLNYPGELGGFFPSTYQDIVFENIEVQEVGTFLEVHAPEAAPLKDVLFKGIQVGKVETPMIIENAVNLEFKEVQLGSQRIDGVLSWRK</sequence>
<proteinExistence type="inferred from homology"/>
<dbReference type="Pfam" id="PF00295">
    <property type="entry name" value="Glyco_hydro_28"/>
    <property type="match status" value="1"/>
</dbReference>
<dbReference type="EMBL" id="JBHTLR010000008">
    <property type="protein sequence ID" value="MFD1217100.1"/>
    <property type="molecule type" value="Genomic_DNA"/>
</dbReference>
<dbReference type="InterPro" id="IPR000743">
    <property type="entry name" value="Glyco_hydro_28"/>
</dbReference>
<dbReference type="InterPro" id="IPR011050">
    <property type="entry name" value="Pectin_lyase_fold/virulence"/>
</dbReference>
<evidence type="ECO:0000313" key="7">
    <source>
        <dbReference type="Proteomes" id="UP001597264"/>
    </source>
</evidence>
<feature type="signal peptide" evidence="5">
    <location>
        <begin position="1"/>
        <end position="37"/>
    </location>
</feature>
<dbReference type="InterPro" id="IPR051801">
    <property type="entry name" value="GH28_Enzymes"/>
</dbReference>
<protein>
    <submittedName>
        <fullName evidence="6">Glycoside hydrolase family 28 protein</fullName>
        <ecNumber evidence="6">3.2.1.-</ecNumber>
    </submittedName>
</protein>
<organism evidence="6 7">
    <name type="scientific">Microbulbifer celer</name>
    <dbReference type="NCBI Taxonomy" id="435905"/>
    <lineage>
        <taxon>Bacteria</taxon>
        <taxon>Pseudomonadati</taxon>
        <taxon>Pseudomonadota</taxon>
        <taxon>Gammaproteobacteria</taxon>
        <taxon>Cellvibrionales</taxon>
        <taxon>Microbulbiferaceae</taxon>
        <taxon>Microbulbifer</taxon>
    </lineage>
</organism>
<name>A0ABW3U9B0_9GAMM</name>
<dbReference type="RefSeq" id="WP_230437272.1">
    <property type="nucleotide sequence ID" value="NZ_CP087715.1"/>
</dbReference>
<accession>A0ABW3U9B0</accession>
<evidence type="ECO:0000256" key="1">
    <source>
        <dbReference type="ARBA" id="ARBA00008834"/>
    </source>
</evidence>
<feature type="chain" id="PRO_5045693739" evidence="5">
    <location>
        <begin position="38"/>
        <end position="470"/>
    </location>
</feature>
<evidence type="ECO:0000256" key="2">
    <source>
        <dbReference type="ARBA" id="ARBA00022801"/>
    </source>
</evidence>
<dbReference type="SUPFAM" id="SSF51126">
    <property type="entry name" value="Pectin lyase-like"/>
    <property type="match status" value="1"/>
</dbReference>
<dbReference type="EC" id="3.2.1.-" evidence="6"/>
<evidence type="ECO:0000256" key="5">
    <source>
        <dbReference type="SAM" id="SignalP"/>
    </source>
</evidence>
<reference evidence="7" key="1">
    <citation type="journal article" date="2019" name="Int. J. Syst. Evol. Microbiol.">
        <title>The Global Catalogue of Microorganisms (GCM) 10K type strain sequencing project: providing services to taxonomists for standard genome sequencing and annotation.</title>
        <authorList>
            <consortium name="The Broad Institute Genomics Platform"/>
            <consortium name="The Broad Institute Genome Sequencing Center for Infectious Disease"/>
            <person name="Wu L."/>
            <person name="Ma J."/>
        </authorList>
    </citation>
    <scope>NUCLEOTIDE SEQUENCE [LARGE SCALE GENOMIC DNA]</scope>
    <source>
        <strain evidence="7">CCUG 54356</strain>
    </source>
</reference>
<evidence type="ECO:0000256" key="4">
    <source>
        <dbReference type="RuleBase" id="RU361169"/>
    </source>
</evidence>
<evidence type="ECO:0000313" key="6">
    <source>
        <dbReference type="EMBL" id="MFD1217100.1"/>
    </source>
</evidence>
<dbReference type="PANTHER" id="PTHR31339">
    <property type="entry name" value="PECTIN LYASE-RELATED"/>
    <property type="match status" value="1"/>
</dbReference>
<dbReference type="Gene3D" id="2.160.20.10">
    <property type="entry name" value="Single-stranded right-handed beta-helix, Pectin lyase-like"/>
    <property type="match status" value="1"/>
</dbReference>